<dbReference type="EMBL" id="JACCFI010000001">
    <property type="protein sequence ID" value="NYG19621.1"/>
    <property type="molecule type" value="Genomic_DNA"/>
</dbReference>
<evidence type="ECO:0000313" key="3">
    <source>
        <dbReference type="Proteomes" id="UP000549066"/>
    </source>
</evidence>
<organism evidence="2 3">
    <name type="scientific">Agromyces hippuratus</name>
    <dbReference type="NCBI Taxonomy" id="286438"/>
    <lineage>
        <taxon>Bacteria</taxon>
        <taxon>Bacillati</taxon>
        <taxon>Actinomycetota</taxon>
        <taxon>Actinomycetes</taxon>
        <taxon>Micrococcales</taxon>
        <taxon>Microbacteriaceae</taxon>
        <taxon>Agromyces</taxon>
    </lineage>
</organism>
<dbReference type="PANTHER" id="PTHR39339">
    <property type="entry name" value="SLR1444 PROTEIN"/>
    <property type="match status" value="1"/>
</dbReference>
<proteinExistence type="predicted"/>
<keyword evidence="3" id="KW-1185">Reference proteome</keyword>
<dbReference type="Gene3D" id="1.40.20.10">
    <property type="entry name" value="CHAD domain"/>
    <property type="match status" value="1"/>
</dbReference>
<evidence type="ECO:0000313" key="2">
    <source>
        <dbReference type="EMBL" id="NYG19621.1"/>
    </source>
</evidence>
<dbReference type="RefSeq" id="WP_179549873.1">
    <property type="nucleotide sequence ID" value="NZ_JACCFI010000001.1"/>
</dbReference>
<dbReference type="AlphaFoldDB" id="A0A852X0D7"/>
<gene>
    <name evidence="2" type="ORF">BJY17_000368</name>
</gene>
<name>A0A852X0D7_9MICO</name>
<sequence length="307" mass="32651">MALDDAGDHDDAGAVVLAALRAIAARLDEIEPAAVADEPDAVHRLRTNVRRLRSVIAVYGSLFDASEVDAVRRRYRELGRRLGAVRDLEVRLLVAEGALRDAAASADSDPVVLAPVMARLIAAATASHQLAHQDFVEHEARPGASRRRADLDELLTDAPATRLAGAAAGPVLGALLAREARRAVIRASGVDATSTLAQLHSVRRAGRRLRYAAEALSDSPDTTFDAPMGSLAAAGQGVQDVIGDHRDELLFASYLRDSAAVAGRSEPDRAVLEQLADAAQQRAAARIAGLEAAVRELRRAEQDWLLL</sequence>
<dbReference type="PROSITE" id="PS51708">
    <property type="entry name" value="CHAD"/>
    <property type="match status" value="1"/>
</dbReference>
<dbReference type="InterPro" id="IPR038186">
    <property type="entry name" value="CHAD_dom_sf"/>
</dbReference>
<dbReference type="Proteomes" id="UP000549066">
    <property type="component" value="Unassembled WGS sequence"/>
</dbReference>
<protein>
    <submittedName>
        <fullName evidence="2">CHAD domain-containing protein</fullName>
    </submittedName>
</protein>
<dbReference type="InterPro" id="IPR007899">
    <property type="entry name" value="CHAD_dom"/>
</dbReference>
<dbReference type="PANTHER" id="PTHR39339:SF1">
    <property type="entry name" value="CHAD DOMAIN-CONTAINING PROTEIN"/>
    <property type="match status" value="1"/>
</dbReference>
<evidence type="ECO:0000259" key="1">
    <source>
        <dbReference type="PROSITE" id="PS51708"/>
    </source>
</evidence>
<dbReference type="Pfam" id="PF05235">
    <property type="entry name" value="CHAD"/>
    <property type="match status" value="1"/>
</dbReference>
<feature type="domain" description="CHAD" evidence="1">
    <location>
        <begin position="9"/>
        <end position="307"/>
    </location>
</feature>
<comment type="caution">
    <text evidence="2">The sequence shown here is derived from an EMBL/GenBank/DDBJ whole genome shotgun (WGS) entry which is preliminary data.</text>
</comment>
<accession>A0A852X0D7</accession>
<reference evidence="2 3" key="1">
    <citation type="submission" date="2020-07" db="EMBL/GenBank/DDBJ databases">
        <title>Sequencing the genomes of 1000 actinobacteria strains.</title>
        <authorList>
            <person name="Klenk H.-P."/>
        </authorList>
    </citation>
    <scope>NUCLEOTIDE SEQUENCE [LARGE SCALE GENOMIC DNA]</scope>
    <source>
        <strain evidence="2 3">DSM 8598</strain>
    </source>
</reference>
<dbReference type="SMART" id="SM00880">
    <property type="entry name" value="CHAD"/>
    <property type="match status" value="1"/>
</dbReference>